<gene>
    <name evidence="23" type="ORF">CSIM01_04314</name>
</gene>
<dbReference type="Gene3D" id="3.40.50.1700">
    <property type="entry name" value="Glycoside hydrolase family 3 C-terminal domain"/>
    <property type="match status" value="1"/>
</dbReference>
<comment type="caution">
    <text evidence="23">The sequence shown here is derived from an EMBL/GenBank/DDBJ whole genome shotgun (WGS) entry which is preliminary data.</text>
</comment>
<evidence type="ECO:0000256" key="21">
    <source>
        <dbReference type="ARBA" id="ARBA00083611"/>
    </source>
</evidence>
<dbReference type="SUPFAM" id="SSF51445">
    <property type="entry name" value="(Trans)glycosidases"/>
    <property type="match status" value="1"/>
</dbReference>
<keyword evidence="24" id="KW-1185">Reference proteome</keyword>
<dbReference type="GO" id="GO:0005576">
    <property type="term" value="C:extracellular region"/>
    <property type="evidence" value="ECO:0007669"/>
    <property type="project" value="UniProtKB-SubCell"/>
</dbReference>
<evidence type="ECO:0000256" key="17">
    <source>
        <dbReference type="ARBA" id="ARBA00041808"/>
    </source>
</evidence>
<name>A0A135SAF2_9PEZI</name>
<evidence type="ECO:0000256" key="15">
    <source>
        <dbReference type="ARBA" id="ARBA00041276"/>
    </source>
</evidence>
<evidence type="ECO:0000256" key="11">
    <source>
        <dbReference type="ARBA" id="ARBA00023295"/>
    </source>
</evidence>
<dbReference type="OrthoDB" id="416222at2759"/>
<evidence type="ECO:0000313" key="24">
    <source>
        <dbReference type="Proteomes" id="UP000070328"/>
    </source>
</evidence>
<evidence type="ECO:0000313" key="23">
    <source>
        <dbReference type="EMBL" id="KXH32821.1"/>
    </source>
</evidence>
<dbReference type="Pfam" id="PF01915">
    <property type="entry name" value="Glyco_hydro_3_C"/>
    <property type="match status" value="1"/>
</dbReference>
<dbReference type="InterPro" id="IPR050288">
    <property type="entry name" value="Cellulose_deg_GH3"/>
</dbReference>
<evidence type="ECO:0000256" key="3">
    <source>
        <dbReference type="ARBA" id="ARBA00004987"/>
    </source>
</evidence>
<dbReference type="EC" id="3.2.1.21" evidence="5"/>
<keyword evidence="11" id="KW-0326">Glycosidase</keyword>
<dbReference type="PANTHER" id="PTHR42715">
    <property type="entry name" value="BETA-GLUCOSIDASE"/>
    <property type="match status" value="1"/>
</dbReference>
<dbReference type="InterPro" id="IPR026891">
    <property type="entry name" value="Fn3-like"/>
</dbReference>
<evidence type="ECO:0000256" key="20">
    <source>
        <dbReference type="ARBA" id="ARBA00083231"/>
    </source>
</evidence>
<dbReference type="InterPro" id="IPR002772">
    <property type="entry name" value="Glyco_hydro_3_C"/>
</dbReference>
<evidence type="ECO:0000256" key="19">
    <source>
        <dbReference type="ARBA" id="ARBA00078013"/>
    </source>
</evidence>
<comment type="function">
    <text evidence="13">Beta-glucosidases are one of a number of cellulolytic enzymes involved in the degradation of cellulosic biomass. Catalyzes the last step releasing glucose from the inhibitory cellobiose.</text>
</comment>
<organism evidence="23 24">
    <name type="scientific">Colletotrichum simmondsii</name>
    <dbReference type="NCBI Taxonomy" id="703756"/>
    <lineage>
        <taxon>Eukaryota</taxon>
        <taxon>Fungi</taxon>
        <taxon>Dikarya</taxon>
        <taxon>Ascomycota</taxon>
        <taxon>Pezizomycotina</taxon>
        <taxon>Sordariomycetes</taxon>
        <taxon>Hypocreomycetidae</taxon>
        <taxon>Glomerellales</taxon>
        <taxon>Glomerellaceae</taxon>
        <taxon>Colletotrichum</taxon>
        <taxon>Colletotrichum acutatum species complex</taxon>
    </lineage>
</organism>
<dbReference type="Pfam" id="PF14310">
    <property type="entry name" value="Fn3-like"/>
    <property type="match status" value="1"/>
</dbReference>
<dbReference type="Pfam" id="PF00933">
    <property type="entry name" value="Glyco_hydro_3"/>
    <property type="match status" value="1"/>
</dbReference>
<protein>
    <recommendedName>
        <fullName evidence="18">Beta-glucosidase cel3A</fullName>
        <ecNumber evidence="5">3.2.1.21</ecNumber>
    </recommendedName>
    <alternativeName>
        <fullName evidence="15">Beta-D-glucoside glucohydrolase G</fullName>
    </alternativeName>
    <alternativeName>
        <fullName evidence="19">Beta-D-glucoside glucohydrolase cel3A</fullName>
    </alternativeName>
    <alternativeName>
        <fullName evidence="16">Cellobiase G</fullName>
    </alternativeName>
    <alternativeName>
        <fullName evidence="21">Cellobiase cel3A</fullName>
    </alternativeName>
    <alternativeName>
        <fullName evidence="17">Gentiobiase G</fullName>
    </alternativeName>
    <alternativeName>
        <fullName evidence="20">Gentiobiase cel3A</fullName>
    </alternativeName>
    <alternativeName>
        <fullName evidence="14">Probable beta-glucosidase G</fullName>
    </alternativeName>
</protein>
<evidence type="ECO:0000256" key="7">
    <source>
        <dbReference type="ARBA" id="ARBA00022729"/>
    </source>
</evidence>
<keyword evidence="9" id="KW-0325">Glycoprotein</keyword>
<dbReference type="InterPro" id="IPR013783">
    <property type="entry name" value="Ig-like_fold"/>
</dbReference>
<reference evidence="23 24" key="1">
    <citation type="submission" date="2014-02" db="EMBL/GenBank/DDBJ databases">
        <title>The genome sequence of Colletotrichum simmondsii CBS122122.</title>
        <authorList>
            <person name="Baroncelli R."/>
            <person name="Thon M.R."/>
        </authorList>
    </citation>
    <scope>NUCLEOTIDE SEQUENCE [LARGE SCALE GENOMIC DNA]</scope>
    <source>
        <strain evidence="23 24">CBS122122</strain>
    </source>
</reference>
<keyword evidence="12" id="KW-0624">Polysaccharide degradation</keyword>
<dbReference type="InterPro" id="IPR017853">
    <property type="entry name" value="GH"/>
</dbReference>
<dbReference type="InterPro" id="IPR001764">
    <property type="entry name" value="Glyco_hydro_3_N"/>
</dbReference>
<proteinExistence type="inferred from homology"/>
<evidence type="ECO:0000256" key="5">
    <source>
        <dbReference type="ARBA" id="ARBA00012744"/>
    </source>
</evidence>
<comment type="pathway">
    <text evidence="3">Glycan metabolism; cellulose degradation.</text>
</comment>
<dbReference type="AlphaFoldDB" id="A0A135SAF2"/>
<dbReference type="GO" id="GO:0008422">
    <property type="term" value="F:beta-glucosidase activity"/>
    <property type="evidence" value="ECO:0007669"/>
    <property type="project" value="UniProtKB-EC"/>
</dbReference>
<evidence type="ECO:0000256" key="13">
    <source>
        <dbReference type="ARBA" id="ARBA00024983"/>
    </source>
</evidence>
<dbReference type="SUPFAM" id="SSF52279">
    <property type="entry name" value="Beta-D-glucan exohydrolase, C-terminal domain"/>
    <property type="match status" value="1"/>
</dbReference>
<evidence type="ECO:0000256" key="16">
    <source>
        <dbReference type="ARBA" id="ARBA00041601"/>
    </source>
</evidence>
<dbReference type="Gene3D" id="2.60.40.10">
    <property type="entry name" value="Immunoglobulins"/>
    <property type="match status" value="1"/>
</dbReference>
<evidence type="ECO:0000256" key="1">
    <source>
        <dbReference type="ARBA" id="ARBA00000448"/>
    </source>
</evidence>
<dbReference type="GO" id="GO:0009251">
    <property type="term" value="P:glucan catabolic process"/>
    <property type="evidence" value="ECO:0007669"/>
    <property type="project" value="TreeGrafter"/>
</dbReference>
<dbReference type="EMBL" id="JFBX01000628">
    <property type="protein sequence ID" value="KXH32821.1"/>
    <property type="molecule type" value="Genomic_DNA"/>
</dbReference>
<keyword evidence="7" id="KW-0732">Signal</keyword>
<evidence type="ECO:0000256" key="10">
    <source>
        <dbReference type="ARBA" id="ARBA00023277"/>
    </source>
</evidence>
<comment type="subcellular location">
    <subcellularLocation>
        <location evidence="2">Secreted</location>
    </subcellularLocation>
</comment>
<evidence type="ECO:0000256" key="8">
    <source>
        <dbReference type="ARBA" id="ARBA00022801"/>
    </source>
</evidence>
<keyword evidence="10" id="KW-0119">Carbohydrate metabolism</keyword>
<evidence type="ECO:0000256" key="6">
    <source>
        <dbReference type="ARBA" id="ARBA00022525"/>
    </source>
</evidence>
<sequence>MDKIDPAIMDSEAREPTCINASHPRAAEDEKISLHLNGQPCSFLTDETMPDETQFLHATKESKEAAYASQQHPTTKRPTRLAALFPPLQRCTKPWTTGAFALYLTGLILISAYSASRLFDAGSWLARQPAQPAAPAAASPASRISPASPVRNWDAAASKATAFVAQLNLTEKTLMVTGQLGLEAGGCIGNIVPIERVGFPGLCLLDGPTALDRADLVSVFPAGLTTAASWDKELIYQRGKALGEEFHDKGVHVGLGPVAGPLGRQPLGGRNWEGFSVDPYLTGIAMQLTIQGMQSAGVQACAKHFIGNEQETQRTNSWLANGTEIAAISSNIDDRTLHELYLWPFADSVRAGVASVMCSYNRLNQTYACENSGLLNDILKTELAFKGYVMSDWFATHSGAESINNGLDMNMPGPIGHAQIVSGETFWGPNITDMIKNGSVTEDRLDEMIRLIMTQYYLFDQDSSDYPTVDPSIVFTIAAQSNLLDLLPFQPPPSRDVQGDHGKLIRKLGAEATVLLKNINGTLPLKKPSNIGVFGNDAADPADGLVFGAGFEIGTLSVGGGSGTGRHTYLISPLEAIKAKARTIGARVQYILDNKVLAAGDFSSLYPIPEVCLVFLNTFASEAYDRTSHEADWNSTLAVENVARRCPNTIVVTHSAGINTLPWADNPNVTAILAAHLPGQESGNSIVDVLWGDVNPSGKLPYSIAFDAKDTDIPIVNLTEAEITSPTAWQADFTEGLLIDYRRLDAENVKPRYEFGFGLSYTTFDLDASLKVKQLAKNVAAIPNPSTPNAAGGNPELWETILVVTAHVKNTGAVAGATVPQLYVALPQDSVPEGTPVQVLRGFEKVILESKESRTVEFKLLRRDLSYWDVASQTWVIPEGPIELRVGFSSRDIKATAKQVVLSSQGMVLEFKRELLAF</sequence>
<dbReference type="SMART" id="SM01217">
    <property type="entry name" value="Fn3_like"/>
    <property type="match status" value="1"/>
</dbReference>
<dbReference type="Gene3D" id="3.20.20.300">
    <property type="entry name" value="Glycoside hydrolase, family 3, N-terminal domain"/>
    <property type="match status" value="1"/>
</dbReference>
<dbReference type="PRINTS" id="PR00133">
    <property type="entry name" value="GLHYDRLASE3"/>
</dbReference>
<evidence type="ECO:0000256" key="4">
    <source>
        <dbReference type="ARBA" id="ARBA00005336"/>
    </source>
</evidence>
<dbReference type="Proteomes" id="UP000070328">
    <property type="component" value="Unassembled WGS sequence"/>
</dbReference>
<evidence type="ECO:0000256" key="9">
    <source>
        <dbReference type="ARBA" id="ARBA00023180"/>
    </source>
</evidence>
<keyword evidence="6" id="KW-0964">Secreted</keyword>
<dbReference type="PANTHER" id="PTHR42715:SF12">
    <property type="entry name" value="BETA-GLUCOSIDASE G-RELATED"/>
    <property type="match status" value="1"/>
</dbReference>
<evidence type="ECO:0000256" key="14">
    <source>
        <dbReference type="ARBA" id="ARBA00039579"/>
    </source>
</evidence>
<accession>A0A135SAF2</accession>
<evidence type="ECO:0000256" key="12">
    <source>
        <dbReference type="ARBA" id="ARBA00023326"/>
    </source>
</evidence>
<comment type="similarity">
    <text evidence="4">Belongs to the glycosyl hydrolase 3 family.</text>
</comment>
<dbReference type="FunFam" id="3.20.20.300:FF:000002">
    <property type="entry name" value="Probable beta-glucosidase"/>
    <property type="match status" value="1"/>
</dbReference>
<evidence type="ECO:0000259" key="22">
    <source>
        <dbReference type="SMART" id="SM01217"/>
    </source>
</evidence>
<evidence type="ECO:0000256" key="18">
    <source>
        <dbReference type="ARBA" id="ARBA00070030"/>
    </source>
</evidence>
<feature type="domain" description="Fibronectin type III-like" evidence="22">
    <location>
        <begin position="818"/>
        <end position="890"/>
    </location>
</feature>
<evidence type="ECO:0000256" key="2">
    <source>
        <dbReference type="ARBA" id="ARBA00004613"/>
    </source>
</evidence>
<comment type="catalytic activity">
    <reaction evidence="1">
        <text>Hydrolysis of terminal, non-reducing beta-D-glucosyl residues with release of beta-D-glucose.</text>
        <dbReference type="EC" id="3.2.1.21"/>
    </reaction>
</comment>
<keyword evidence="8 23" id="KW-0378">Hydrolase</keyword>
<dbReference type="InterPro" id="IPR036962">
    <property type="entry name" value="Glyco_hydro_3_N_sf"/>
</dbReference>
<dbReference type="InterPro" id="IPR036881">
    <property type="entry name" value="Glyco_hydro_3_C_sf"/>
</dbReference>